<dbReference type="Proteomes" id="UP000255265">
    <property type="component" value="Unassembled WGS sequence"/>
</dbReference>
<protein>
    <recommendedName>
        <fullName evidence="3">DUF2235 domain-containing protein</fullName>
    </recommendedName>
</protein>
<accession>A0A370F5R4</accession>
<comment type="caution">
    <text evidence="1">The sequence shown here is derived from an EMBL/GenBank/DDBJ whole genome shotgun (WGS) entry which is preliminary data.</text>
</comment>
<evidence type="ECO:0008006" key="3">
    <source>
        <dbReference type="Google" id="ProtNLM"/>
    </source>
</evidence>
<evidence type="ECO:0000313" key="2">
    <source>
        <dbReference type="Proteomes" id="UP000255265"/>
    </source>
</evidence>
<sequence length="82" mass="8740">MTTPQSPQHARSGSDPFTIQEMFARKAAAACGTSGGYSCEKPIHVGIFFDGTNNNLERDKAEQPPSHAGADHMGYARELACA</sequence>
<evidence type="ECO:0000313" key="1">
    <source>
        <dbReference type="EMBL" id="RDI17350.1"/>
    </source>
</evidence>
<dbReference type="AlphaFoldDB" id="A0A370F5R4"/>
<organism evidence="1 2">
    <name type="scientific">Pseudacidovorax intermedius</name>
    <dbReference type="NCBI Taxonomy" id="433924"/>
    <lineage>
        <taxon>Bacteria</taxon>
        <taxon>Pseudomonadati</taxon>
        <taxon>Pseudomonadota</taxon>
        <taxon>Betaproteobacteria</taxon>
        <taxon>Burkholderiales</taxon>
        <taxon>Comamonadaceae</taxon>
        <taxon>Pseudacidovorax</taxon>
    </lineage>
</organism>
<reference evidence="1 2" key="1">
    <citation type="submission" date="2018-07" db="EMBL/GenBank/DDBJ databases">
        <title>Genomic Encyclopedia of Type Strains, Phase IV (KMG-IV): sequencing the most valuable type-strain genomes for metagenomic binning, comparative biology and taxonomic classification.</title>
        <authorList>
            <person name="Goeker M."/>
        </authorList>
    </citation>
    <scope>NUCLEOTIDE SEQUENCE [LARGE SCALE GENOMIC DNA]</scope>
    <source>
        <strain evidence="1 2">DSM 21352</strain>
    </source>
</reference>
<dbReference type="OrthoDB" id="4378831at2"/>
<proteinExistence type="predicted"/>
<dbReference type="RefSeq" id="WP_147284445.1">
    <property type="nucleotide sequence ID" value="NZ_QQAV01000017.1"/>
</dbReference>
<gene>
    <name evidence="1" type="ORF">DFR41_11776</name>
</gene>
<name>A0A370F5R4_9BURK</name>
<dbReference type="EMBL" id="QQAV01000017">
    <property type="protein sequence ID" value="RDI17350.1"/>
    <property type="molecule type" value="Genomic_DNA"/>
</dbReference>
<keyword evidence="2" id="KW-1185">Reference proteome</keyword>